<dbReference type="GO" id="GO:0003684">
    <property type="term" value="F:damaged DNA binding"/>
    <property type="evidence" value="ECO:0007669"/>
    <property type="project" value="InterPro"/>
</dbReference>
<evidence type="ECO:0000256" key="6">
    <source>
        <dbReference type="ARBA" id="ARBA00022833"/>
    </source>
</evidence>
<dbReference type="InterPro" id="IPR052230">
    <property type="entry name" value="DNA_polymerase_eta"/>
</dbReference>
<keyword evidence="13" id="KW-1185">Reference proteome</keyword>
<dbReference type="GO" id="GO:0003887">
    <property type="term" value="F:DNA-directed DNA polymerase activity"/>
    <property type="evidence" value="ECO:0007669"/>
    <property type="project" value="UniProtKB-EC"/>
</dbReference>
<dbReference type="FunCoup" id="A0A6J0B5V3">
    <property type="interactions" value="1564"/>
</dbReference>
<dbReference type="PANTHER" id="PTHR45873">
    <property type="entry name" value="DNA POLYMERASE ETA"/>
    <property type="match status" value="1"/>
</dbReference>
<comment type="subcellular location">
    <subcellularLocation>
        <location evidence="1">Nucleus</location>
    </subcellularLocation>
</comment>
<dbReference type="SUPFAM" id="SSF56672">
    <property type="entry name" value="DNA/RNA polymerases"/>
    <property type="match status" value="1"/>
</dbReference>
<dbReference type="InterPro" id="IPR043128">
    <property type="entry name" value="Rev_trsase/Diguanyl_cyclase"/>
</dbReference>
<proteinExistence type="predicted"/>
<feature type="domain" description="UBZ3-type" evidence="12">
    <location>
        <begin position="755"/>
        <end position="789"/>
    </location>
</feature>
<sequence>MMNSDERIVVLVDMDCFFCQVEVKLQPDLRGKPLAVVQYNVWGSGGIIAVNYEARDHGVSRHMRPDEAKKKCPELLLATVPGVRGKADTSRYRIAGREVVEVLRKHSKVVERASVDEAYLDITELVNQEMLSSQMSAAKMVECLPNTFVIGYSIVGNNDEAHRREGIEKWANAAYGELGDIQSQKLAVAGTIIERIRADIYETTGYRCSAGISYNKILAKLACGLHKPNRQTILPLAGVPSLFQTLPVKKVRNLGGKFGDVVIESLGCNVMADLLSYSLKDLQTRFDDKTGLWLYNIARGMDNEPVTSRLISKSIGSCKNFPGKRAIVAKETLDHWVTQLSLEMAERLDEDAEENNRKATLLTVSYHYYKDNKTISQSRSCRLSSYKAETISKGCLDIIIKFAKYPIVFIGMSASKFIDIDKEISTFRSFFTANTNATIATDEVLASPTTSTLDKCNSPSKSEPLEIESEAESNVVVDNVSEFFDSGDVRTQSPVRKDGINTASTSVVKPESNQAIKSPMSFLRSQNTKLKPDNFKKSFFMNILNANKNGPQDAALPGNQADAPEGQVKFSVENETVVKIQKLPCTNADQNVPTHQPNLNNEPVSVKLPMQNHDLKGINSDETAHPKHLAVLNLKNNDPESGNTIVLPVNSNDAKETPEQIDDNTIKLQDIFPDLDNLDESIVAVLPSRLRNEANLILQSRKKKDSESKVNTVKSVQQKVNDHKRSRAKSAVQPKINKIDTFFNNETKLADSSGGEELVEKCPECDKLIPLREYLEHSDFHVARNLSKELNKSVARPTVATPENDKLNGKPSVKRKRNKPETRESEKRSKSIAAFFT</sequence>
<dbReference type="Gene3D" id="3.30.1490.100">
    <property type="entry name" value="DNA polymerase, Y-family, little finger domain"/>
    <property type="match status" value="1"/>
</dbReference>
<feature type="region of interest" description="Disordered" evidence="10">
    <location>
        <begin position="700"/>
        <end position="732"/>
    </location>
</feature>
<evidence type="ECO:0000259" key="11">
    <source>
        <dbReference type="PROSITE" id="PS50173"/>
    </source>
</evidence>
<keyword evidence="5" id="KW-0863">Zinc-finger</keyword>
<dbReference type="Pfam" id="PF21704">
    <property type="entry name" value="POLH-Rev1_HhH"/>
    <property type="match status" value="1"/>
</dbReference>
<dbReference type="GO" id="GO:0006281">
    <property type="term" value="P:DNA repair"/>
    <property type="evidence" value="ECO:0007669"/>
    <property type="project" value="UniProtKB-KW"/>
</dbReference>
<dbReference type="PANTHER" id="PTHR45873:SF1">
    <property type="entry name" value="DNA POLYMERASE ETA"/>
    <property type="match status" value="1"/>
</dbReference>
<dbReference type="GO" id="GO:0005657">
    <property type="term" value="C:replication fork"/>
    <property type="evidence" value="ECO:0007669"/>
    <property type="project" value="TreeGrafter"/>
</dbReference>
<evidence type="ECO:0000256" key="8">
    <source>
        <dbReference type="ARBA" id="ARBA00023242"/>
    </source>
</evidence>
<evidence type="ECO:0000256" key="9">
    <source>
        <dbReference type="ARBA" id="ARBA00044975"/>
    </source>
</evidence>
<evidence type="ECO:0000313" key="14">
    <source>
        <dbReference type="RefSeq" id="XP_015510429.2"/>
    </source>
</evidence>
<protein>
    <recommendedName>
        <fullName evidence="9">DNA polymerase eta</fullName>
    </recommendedName>
</protein>
<dbReference type="Gene3D" id="1.10.150.20">
    <property type="entry name" value="5' to 3' exonuclease, C-terminal subdomain"/>
    <property type="match status" value="1"/>
</dbReference>
<evidence type="ECO:0000256" key="7">
    <source>
        <dbReference type="ARBA" id="ARBA00023204"/>
    </source>
</evidence>
<keyword evidence="3" id="KW-0479">Metal-binding</keyword>
<dbReference type="PROSITE" id="PS50173">
    <property type="entry name" value="UMUC"/>
    <property type="match status" value="1"/>
</dbReference>
<evidence type="ECO:0000256" key="5">
    <source>
        <dbReference type="ARBA" id="ARBA00022771"/>
    </source>
</evidence>
<evidence type="ECO:0000256" key="10">
    <source>
        <dbReference type="SAM" id="MobiDB-lite"/>
    </source>
</evidence>
<evidence type="ECO:0000256" key="1">
    <source>
        <dbReference type="ARBA" id="ARBA00004123"/>
    </source>
</evidence>
<dbReference type="GO" id="GO:0042276">
    <property type="term" value="P:error-prone translesion synthesis"/>
    <property type="evidence" value="ECO:0007669"/>
    <property type="project" value="TreeGrafter"/>
</dbReference>
<dbReference type="AlphaFoldDB" id="A0A6J0B5V3"/>
<keyword evidence="2" id="KW-0808">Transferase</keyword>
<dbReference type="InterPro" id="IPR017961">
    <property type="entry name" value="DNA_pol_Y-fam_little_finger"/>
</dbReference>
<accession>A0A6J0B5V3</accession>
<feature type="region of interest" description="Disordered" evidence="10">
    <location>
        <begin position="793"/>
        <end position="837"/>
    </location>
</feature>
<dbReference type="InterPro" id="IPR001126">
    <property type="entry name" value="UmuC"/>
</dbReference>
<gene>
    <name evidence="14" type="primary">LOC107217422</name>
</gene>
<dbReference type="OrthoDB" id="5723at2759"/>
<evidence type="ECO:0000313" key="13">
    <source>
        <dbReference type="Proteomes" id="UP000829291"/>
    </source>
</evidence>
<dbReference type="Pfam" id="PF18439">
    <property type="entry name" value="zf_UBZ"/>
    <property type="match status" value="1"/>
</dbReference>
<keyword evidence="4" id="KW-0227">DNA damage</keyword>
<feature type="compositionally biased region" description="Basic and acidic residues" evidence="10">
    <location>
        <begin position="819"/>
        <end position="829"/>
    </location>
</feature>
<dbReference type="PIRSF" id="PIRSF036603">
    <property type="entry name" value="DPol_eta"/>
    <property type="match status" value="1"/>
</dbReference>
<dbReference type="Gene3D" id="3.30.70.270">
    <property type="match status" value="1"/>
</dbReference>
<name>A0A6J0B5V3_NEOLC</name>
<dbReference type="GO" id="GO:0009411">
    <property type="term" value="P:response to UV"/>
    <property type="evidence" value="ECO:0007669"/>
    <property type="project" value="UniProtKB-ARBA"/>
</dbReference>
<dbReference type="GO" id="GO:0035861">
    <property type="term" value="C:site of double-strand break"/>
    <property type="evidence" value="ECO:0007669"/>
    <property type="project" value="TreeGrafter"/>
</dbReference>
<evidence type="ECO:0000259" key="12">
    <source>
        <dbReference type="PROSITE" id="PS51907"/>
    </source>
</evidence>
<evidence type="ECO:0000256" key="3">
    <source>
        <dbReference type="ARBA" id="ARBA00022723"/>
    </source>
</evidence>
<dbReference type="InParanoid" id="A0A6J0B5V3"/>
<dbReference type="InterPro" id="IPR043502">
    <property type="entry name" value="DNA/RNA_pol_sf"/>
</dbReference>
<dbReference type="SUPFAM" id="SSF100879">
    <property type="entry name" value="Lesion bypass DNA polymerase (Y-family), little finger domain"/>
    <property type="match status" value="1"/>
</dbReference>
<dbReference type="KEGG" id="nlo:107217422"/>
<dbReference type="PROSITE" id="PS51907">
    <property type="entry name" value="ZF_UBZ3"/>
    <property type="match status" value="1"/>
</dbReference>
<reference evidence="14" key="1">
    <citation type="submission" date="2025-08" db="UniProtKB">
        <authorList>
            <consortium name="RefSeq"/>
        </authorList>
    </citation>
    <scope>IDENTIFICATION</scope>
    <source>
        <tissue evidence="14">Thorax and Abdomen</tissue>
    </source>
</reference>
<keyword evidence="7" id="KW-0234">DNA repair</keyword>
<evidence type="ECO:0000256" key="4">
    <source>
        <dbReference type="ARBA" id="ARBA00022763"/>
    </source>
</evidence>
<dbReference type="Proteomes" id="UP000829291">
    <property type="component" value="Chromosome 7"/>
</dbReference>
<keyword evidence="8" id="KW-0539">Nucleus</keyword>
<keyword evidence="6" id="KW-0862">Zinc</keyword>
<dbReference type="Gene3D" id="3.40.1170.60">
    <property type="match status" value="1"/>
</dbReference>
<feature type="domain" description="UmuC" evidence="11">
    <location>
        <begin position="9"/>
        <end position="255"/>
    </location>
</feature>
<feature type="compositionally biased region" description="Polar residues" evidence="10">
    <location>
        <begin position="709"/>
        <end position="719"/>
    </location>
</feature>
<dbReference type="GO" id="GO:0008270">
    <property type="term" value="F:zinc ion binding"/>
    <property type="evidence" value="ECO:0007669"/>
    <property type="project" value="UniProtKB-KW"/>
</dbReference>
<dbReference type="Pfam" id="PF00817">
    <property type="entry name" value="IMS"/>
    <property type="match status" value="1"/>
</dbReference>
<dbReference type="GeneID" id="107217422"/>
<dbReference type="GO" id="GO:0005634">
    <property type="term" value="C:nucleus"/>
    <property type="evidence" value="ECO:0007669"/>
    <property type="project" value="UniProtKB-SubCell"/>
</dbReference>
<organism evidence="14">
    <name type="scientific">Neodiprion lecontei</name>
    <name type="common">Redheaded pine sawfly</name>
    <dbReference type="NCBI Taxonomy" id="441921"/>
    <lineage>
        <taxon>Eukaryota</taxon>
        <taxon>Metazoa</taxon>
        <taxon>Ecdysozoa</taxon>
        <taxon>Arthropoda</taxon>
        <taxon>Hexapoda</taxon>
        <taxon>Insecta</taxon>
        <taxon>Pterygota</taxon>
        <taxon>Neoptera</taxon>
        <taxon>Endopterygota</taxon>
        <taxon>Hymenoptera</taxon>
        <taxon>Tenthredinoidea</taxon>
        <taxon>Diprionidae</taxon>
        <taxon>Diprioninae</taxon>
        <taxon>Neodiprion</taxon>
    </lineage>
</organism>
<dbReference type="InterPro" id="IPR041298">
    <property type="entry name" value="UBZ3"/>
</dbReference>
<evidence type="ECO:0000256" key="2">
    <source>
        <dbReference type="ARBA" id="ARBA00022679"/>
    </source>
</evidence>
<dbReference type="Pfam" id="PF11799">
    <property type="entry name" value="IMS_C"/>
    <property type="match status" value="1"/>
</dbReference>
<dbReference type="RefSeq" id="XP_015510429.2">
    <property type="nucleotide sequence ID" value="XM_015654943.2"/>
</dbReference>
<dbReference type="InterPro" id="IPR036775">
    <property type="entry name" value="DNA_pol_Y-fam_lit_finger_sf"/>
</dbReference>